<keyword evidence="3" id="KW-1185">Reference proteome</keyword>
<evidence type="ECO:0000313" key="2">
    <source>
        <dbReference type="EMBL" id="KIM55730.1"/>
    </source>
</evidence>
<feature type="compositionally biased region" description="Basic and acidic residues" evidence="1">
    <location>
        <begin position="191"/>
        <end position="210"/>
    </location>
</feature>
<dbReference type="STRING" id="1036808.A0A0C3D4M7"/>
<evidence type="ECO:0000256" key="1">
    <source>
        <dbReference type="SAM" id="MobiDB-lite"/>
    </source>
</evidence>
<accession>A0A0C3D4M7</accession>
<reference evidence="2 3" key="1">
    <citation type="submission" date="2014-04" db="EMBL/GenBank/DDBJ databases">
        <authorList>
            <consortium name="DOE Joint Genome Institute"/>
            <person name="Kuo A."/>
            <person name="Kohler A."/>
            <person name="Nagy L.G."/>
            <person name="Floudas D."/>
            <person name="Copeland A."/>
            <person name="Barry K.W."/>
            <person name="Cichocki N."/>
            <person name="Veneault-Fourrey C."/>
            <person name="LaButti K."/>
            <person name="Lindquist E.A."/>
            <person name="Lipzen A."/>
            <person name="Lundell T."/>
            <person name="Morin E."/>
            <person name="Murat C."/>
            <person name="Sun H."/>
            <person name="Tunlid A."/>
            <person name="Henrissat B."/>
            <person name="Grigoriev I.V."/>
            <person name="Hibbett D.S."/>
            <person name="Martin F."/>
            <person name="Nordberg H.P."/>
            <person name="Cantor M.N."/>
            <person name="Hua S.X."/>
        </authorList>
    </citation>
    <scope>NUCLEOTIDE SEQUENCE [LARGE SCALE GENOMIC DNA]</scope>
    <source>
        <strain evidence="2 3">Foug A</strain>
    </source>
</reference>
<feature type="compositionally biased region" description="Acidic residues" evidence="1">
    <location>
        <begin position="229"/>
        <end position="240"/>
    </location>
</feature>
<proteinExistence type="predicted"/>
<feature type="compositionally biased region" description="Acidic residues" evidence="1">
    <location>
        <begin position="211"/>
        <end position="221"/>
    </location>
</feature>
<feature type="compositionally biased region" description="Low complexity" evidence="1">
    <location>
        <begin position="23"/>
        <end position="46"/>
    </location>
</feature>
<dbReference type="GO" id="GO:0046982">
    <property type="term" value="F:protein heterodimerization activity"/>
    <property type="evidence" value="ECO:0007669"/>
    <property type="project" value="InterPro"/>
</dbReference>
<dbReference type="Gene3D" id="1.10.20.10">
    <property type="entry name" value="Histone, subunit A"/>
    <property type="match status" value="1"/>
</dbReference>
<name>A0A0C3D4M7_9AGAM</name>
<evidence type="ECO:0000313" key="3">
    <source>
        <dbReference type="Proteomes" id="UP000053989"/>
    </source>
</evidence>
<feature type="compositionally biased region" description="Low complexity" evidence="1">
    <location>
        <begin position="381"/>
        <end position="401"/>
    </location>
</feature>
<feature type="region of interest" description="Disordered" evidence="1">
    <location>
        <begin position="108"/>
        <end position="345"/>
    </location>
</feature>
<feature type="compositionally biased region" description="Low complexity" evidence="1">
    <location>
        <begin position="409"/>
        <end position="436"/>
    </location>
</feature>
<feature type="compositionally biased region" description="Acidic residues" evidence="1">
    <location>
        <begin position="109"/>
        <end position="133"/>
    </location>
</feature>
<dbReference type="EMBL" id="KN822128">
    <property type="protein sequence ID" value="KIM55730.1"/>
    <property type="molecule type" value="Genomic_DNA"/>
</dbReference>
<organism evidence="2 3">
    <name type="scientific">Scleroderma citrinum Foug A</name>
    <dbReference type="NCBI Taxonomy" id="1036808"/>
    <lineage>
        <taxon>Eukaryota</taxon>
        <taxon>Fungi</taxon>
        <taxon>Dikarya</taxon>
        <taxon>Basidiomycota</taxon>
        <taxon>Agaricomycotina</taxon>
        <taxon>Agaricomycetes</taxon>
        <taxon>Agaricomycetidae</taxon>
        <taxon>Boletales</taxon>
        <taxon>Sclerodermatineae</taxon>
        <taxon>Sclerodermataceae</taxon>
        <taxon>Scleroderma</taxon>
    </lineage>
</organism>
<dbReference type="AlphaFoldDB" id="A0A0C3D4M7"/>
<dbReference type="OrthoDB" id="2420608at2759"/>
<dbReference type="Pfam" id="PF10384">
    <property type="entry name" value="Scm3"/>
    <property type="match status" value="1"/>
</dbReference>
<dbReference type="GO" id="GO:0005634">
    <property type="term" value="C:nucleus"/>
    <property type="evidence" value="ECO:0007669"/>
    <property type="project" value="InterPro"/>
</dbReference>
<dbReference type="InterPro" id="IPR018465">
    <property type="entry name" value="Scm3/HJURP"/>
</dbReference>
<feature type="region of interest" description="Disordered" evidence="1">
    <location>
        <begin position="369"/>
        <end position="473"/>
    </location>
</feature>
<protein>
    <submittedName>
        <fullName evidence="2">Uncharacterized protein</fullName>
    </submittedName>
</protein>
<gene>
    <name evidence="2" type="ORF">SCLCIDRAFT_285664</name>
</gene>
<dbReference type="InterPro" id="IPR009072">
    <property type="entry name" value="Histone-fold"/>
</dbReference>
<dbReference type="InParanoid" id="A0A0C3D4M7"/>
<dbReference type="HOGENOM" id="CLU_577658_0_0_1"/>
<reference evidence="3" key="2">
    <citation type="submission" date="2015-01" db="EMBL/GenBank/DDBJ databases">
        <title>Evolutionary Origins and Diversification of the Mycorrhizal Mutualists.</title>
        <authorList>
            <consortium name="DOE Joint Genome Institute"/>
            <consortium name="Mycorrhizal Genomics Consortium"/>
            <person name="Kohler A."/>
            <person name="Kuo A."/>
            <person name="Nagy L.G."/>
            <person name="Floudas D."/>
            <person name="Copeland A."/>
            <person name="Barry K.W."/>
            <person name="Cichocki N."/>
            <person name="Veneault-Fourrey C."/>
            <person name="LaButti K."/>
            <person name="Lindquist E.A."/>
            <person name="Lipzen A."/>
            <person name="Lundell T."/>
            <person name="Morin E."/>
            <person name="Murat C."/>
            <person name="Riley R."/>
            <person name="Ohm R."/>
            <person name="Sun H."/>
            <person name="Tunlid A."/>
            <person name="Henrissat B."/>
            <person name="Grigoriev I.V."/>
            <person name="Hibbett D.S."/>
            <person name="Martin F."/>
        </authorList>
    </citation>
    <scope>NUCLEOTIDE SEQUENCE [LARGE SCALE GENOMIC DNA]</scope>
    <source>
        <strain evidence="3">Foug A</strain>
    </source>
</reference>
<dbReference type="Proteomes" id="UP000053989">
    <property type="component" value="Unassembled WGS sequence"/>
</dbReference>
<feature type="compositionally biased region" description="Basic and acidic residues" evidence="1">
    <location>
        <begin position="253"/>
        <end position="266"/>
    </location>
</feature>
<sequence>MSKSKPKTNALEDHLRPAKRSRLTSTPSSSRSSSSLRTSKSSTPPTDIDSARKASAQRVLNVWSQLAERYDRRLDEDDIIDLYSGAIIKDRGVLSGSGKDYNIGHFAGDDVDADAHEDSEEELDEDEEADELDMLPRRQPDTEQDFKTLLRGVPPLSASADASDLEEFMEAEKRRREVDEDEEEDLLDLCSLREIRKGPKRETVNPGREDTIEEEEDMGEDQESRIESSEDELAVWDNDESTPVHPTHQPKVAFHDDDSAETKQPEIIELTDSDSDSDSDREFSQLLQRPSRKRRRSVSPSPRPLIPHHYTSPFPLIPHNRLDNYNYEGLSPPPPPPPPSIPFDPVRAQQAQYLLAQAMHQLSYLMSSTLPACSPYPTPPQSSSVSSSSVPPRYDSSPSVSHSRAPHARSMLPPTRLSLSSLPPSSPTLSTSSLSMYPPDERCAPSRARNQTSPRKVSFKIEKGTPRSNIYRK</sequence>
<feature type="compositionally biased region" description="Basic and acidic residues" evidence="1">
    <location>
        <begin position="134"/>
        <end position="148"/>
    </location>
</feature>
<dbReference type="GO" id="GO:0042393">
    <property type="term" value="F:histone binding"/>
    <property type="evidence" value="ECO:0007669"/>
    <property type="project" value="InterPro"/>
</dbReference>
<feature type="compositionally biased region" description="Pro residues" evidence="1">
    <location>
        <begin position="331"/>
        <end position="342"/>
    </location>
</feature>
<feature type="region of interest" description="Disordered" evidence="1">
    <location>
        <begin position="1"/>
        <end position="55"/>
    </location>
</feature>